<evidence type="ECO:0000313" key="1">
    <source>
        <dbReference type="EMBL" id="ASZ09177.1"/>
    </source>
</evidence>
<reference evidence="1 2" key="1">
    <citation type="submission" date="2017-08" db="EMBL/GenBank/DDBJ databases">
        <title>Complete Genome Sequence of Mesoplasma chauliocola.</title>
        <authorList>
            <person name="Knight T.F.Jr."/>
            <person name="Citino T."/>
        </authorList>
    </citation>
    <scope>NUCLEOTIDE SEQUENCE [LARGE SCALE GENOMIC DNA]</scope>
    <source>
        <strain evidence="1 2">CHPA-2</strain>
    </source>
</reference>
<dbReference type="STRING" id="1336232.GCA_000518825_01407"/>
<accession>A0A249SNI6</accession>
<dbReference type="NCBIfam" id="NF045836">
    <property type="entry name" value="MMB_0454_fam"/>
    <property type="match status" value="1"/>
</dbReference>
<dbReference type="EMBL" id="CP023173">
    <property type="protein sequence ID" value="ASZ09177.1"/>
    <property type="molecule type" value="Genomic_DNA"/>
</dbReference>
<name>A0A249SNI6_9MOLU</name>
<dbReference type="AlphaFoldDB" id="A0A249SNI6"/>
<dbReference type="RefSeq" id="WP_027875646.1">
    <property type="nucleotide sequence ID" value="NZ_CP023173.1"/>
</dbReference>
<dbReference type="KEGG" id="mchc:CK556_02305"/>
<organism evidence="1 2">
    <name type="scientific">Mesoplasma chauliocola</name>
    <dbReference type="NCBI Taxonomy" id="216427"/>
    <lineage>
        <taxon>Bacteria</taxon>
        <taxon>Bacillati</taxon>
        <taxon>Mycoplasmatota</taxon>
        <taxon>Mollicutes</taxon>
        <taxon>Entomoplasmatales</taxon>
        <taxon>Entomoplasmataceae</taxon>
        <taxon>Mesoplasma</taxon>
    </lineage>
</organism>
<keyword evidence="2" id="KW-1185">Reference proteome</keyword>
<protein>
    <submittedName>
        <fullName evidence="1">Uncharacterized protein</fullName>
    </submittedName>
</protein>
<dbReference type="Proteomes" id="UP000232229">
    <property type="component" value="Chromosome"/>
</dbReference>
<proteinExistence type="predicted"/>
<sequence length="99" mass="11477">MYISIERNNRGALEIEINALNKLIQNTILMRSNSDLENVKDIEVLTDLYHDNLLYVLIKISLKDFNQMLDESQINKTVEEIIVKTLSIKPKNIAVAYKK</sequence>
<evidence type="ECO:0000313" key="2">
    <source>
        <dbReference type="Proteomes" id="UP000232229"/>
    </source>
</evidence>
<dbReference type="InterPro" id="IPR054781">
    <property type="entry name" value="Asp23-rel"/>
</dbReference>
<gene>
    <name evidence="1" type="ORF">CK556_02305</name>
</gene>